<keyword evidence="4" id="KW-1185">Reference proteome</keyword>
<name>A0AAV3XES6_9CYAN</name>
<evidence type="ECO:0000313" key="3">
    <source>
        <dbReference type="EMBL" id="GET41447.1"/>
    </source>
</evidence>
<protein>
    <recommendedName>
        <fullName evidence="5">GRAS family protein</fullName>
    </recommendedName>
</protein>
<dbReference type="PANTHER" id="PTHR31636">
    <property type="entry name" value="OSJNBA0084A10.13 PROTEIN-RELATED"/>
    <property type="match status" value="1"/>
</dbReference>
<comment type="caution">
    <text evidence="3">The sequence shown here is derived from an EMBL/GenBank/DDBJ whole genome shotgun (WGS) entry which is preliminary data.</text>
</comment>
<dbReference type="Pfam" id="PF03514">
    <property type="entry name" value="GRAS"/>
    <property type="match status" value="1"/>
</dbReference>
<dbReference type="AlphaFoldDB" id="A0AAV3XES6"/>
<dbReference type="EMBL" id="BLAY01000122">
    <property type="protein sequence ID" value="GET41447.1"/>
    <property type="molecule type" value="Genomic_DNA"/>
</dbReference>
<organism evidence="3 4">
    <name type="scientific">Microseira wollei NIES-4236</name>
    <dbReference type="NCBI Taxonomy" id="2530354"/>
    <lineage>
        <taxon>Bacteria</taxon>
        <taxon>Bacillati</taxon>
        <taxon>Cyanobacteriota</taxon>
        <taxon>Cyanophyceae</taxon>
        <taxon>Oscillatoriophycideae</taxon>
        <taxon>Aerosakkonematales</taxon>
        <taxon>Aerosakkonemataceae</taxon>
        <taxon>Microseira</taxon>
    </lineage>
</organism>
<keyword evidence="2" id="KW-0804">Transcription</keyword>
<keyword evidence="1" id="KW-0805">Transcription regulation</keyword>
<evidence type="ECO:0008006" key="5">
    <source>
        <dbReference type="Google" id="ProtNLM"/>
    </source>
</evidence>
<dbReference type="RefSeq" id="WP_226587766.1">
    <property type="nucleotide sequence ID" value="NZ_BLAY01000122.1"/>
</dbReference>
<accession>A0AAV3XES6</accession>
<proteinExistence type="predicted"/>
<sequence length="368" mass="41827">MPHPLLEVVQLLKEGSVRTAYHLLHSLDYDRKTQTKDYVFADALKKKLDVDYIEQANVYLGKYDDEEDSQIDIFDALAKVPVLTYSYQIGNPLLAQYITESGLADVAYMDLGLGKGSQAIAVMKLVAQREHPPEKFTVIGLEPVPASLDAAERAIREAGKDLPFAVDFVGIDKCAEDLSWEEWQDLRQCFGGKVTINAAYSLHHIVSEPHEGDERDRVLRQLYLLNPLGFVLLEGDANHNIEDFFQRFHNCWEFYGTFFDIVDGVNELTDAEKVALKVGFFGREIEDILSEDEMANRHERLEPLSVWAERLVRAGFYLKKEIPNLPPVNHPTLAVRQYRGHVGVEYNHRTIVGVLAAQVDKYDLLHKA</sequence>
<evidence type="ECO:0000256" key="1">
    <source>
        <dbReference type="ARBA" id="ARBA00023015"/>
    </source>
</evidence>
<dbReference type="Gene3D" id="3.40.50.150">
    <property type="entry name" value="Vaccinia Virus protein VP39"/>
    <property type="match status" value="1"/>
</dbReference>
<evidence type="ECO:0000256" key="2">
    <source>
        <dbReference type="ARBA" id="ARBA00023163"/>
    </source>
</evidence>
<gene>
    <name evidence="3" type="ORF">MiSe_62590</name>
</gene>
<dbReference type="PROSITE" id="PS50985">
    <property type="entry name" value="GRAS"/>
    <property type="match status" value="1"/>
</dbReference>
<dbReference type="InterPro" id="IPR005202">
    <property type="entry name" value="TF_GRAS"/>
</dbReference>
<dbReference type="Proteomes" id="UP001050975">
    <property type="component" value="Unassembled WGS sequence"/>
</dbReference>
<dbReference type="InterPro" id="IPR029063">
    <property type="entry name" value="SAM-dependent_MTases_sf"/>
</dbReference>
<reference evidence="3" key="1">
    <citation type="submission" date="2019-10" db="EMBL/GenBank/DDBJ databases">
        <title>Draft genome sequece of Microseira wollei NIES-4236.</title>
        <authorList>
            <person name="Yamaguchi H."/>
            <person name="Suzuki S."/>
            <person name="Kawachi M."/>
        </authorList>
    </citation>
    <scope>NUCLEOTIDE SEQUENCE</scope>
    <source>
        <strain evidence="3">NIES-4236</strain>
    </source>
</reference>
<evidence type="ECO:0000313" key="4">
    <source>
        <dbReference type="Proteomes" id="UP001050975"/>
    </source>
</evidence>
<dbReference type="SUPFAM" id="SSF53335">
    <property type="entry name" value="S-adenosyl-L-methionine-dependent methyltransferases"/>
    <property type="match status" value="1"/>
</dbReference>